<dbReference type="RefSeq" id="XP_009765468.1">
    <property type="nucleotide sequence ID" value="XM_009767166.1"/>
</dbReference>
<dbReference type="AlphaFoldDB" id="A0A1U7VGJ4"/>
<evidence type="ECO:0000313" key="2">
    <source>
        <dbReference type="Proteomes" id="UP000189701"/>
    </source>
</evidence>
<reference evidence="2" key="1">
    <citation type="journal article" date="2013" name="Genome Biol.">
        <title>Reference genomes and transcriptomes of Nicotiana sylvestris and Nicotiana tomentosiformis.</title>
        <authorList>
            <person name="Sierro N."/>
            <person name="Battey J.N."/>
            <person name="Ouadi S."/>
            <person name="Bovet L."/>
            <person name="Goepfert S."/>
            <person name="Bakaher N."/>
            <person name="Peitsch M.C."/>
            <person name="Ivanov N.V."/>
        </authorList>
    </citation>
    <scope>NUCLEOTIDE SEQUENCE [LARGE SCALE GENOMIC DNA]</scope>
</reference>
<proteinExistence type="predicted"/>
<gene>
    <name evidence="3" type="primary">LOC104217011</name>
</gene>
<name>A0A1U7VGJ4_NICSY</name>
<keyword evidence="2" id="KW-1185">Reference proteome</keyword>
<feature type="domain" description="Retrotransposon Copia-like N-terminal" evidence="1">
    <location>
        <begin position="38"/>
        <end position="84"/>
    </location>
</feature>
<reference evidence="3" key="2">
    <citation type="submission" date="2025-08" db="UniProtKB">
        <authorList>
            <consortium name="RefSeq"/>
        </authorList>
    </citation>
    <scope>IDENTIFICATION</scope>
    <source>
        <tissue evidence="3">Leaf</tissue>
    </source>
</reference>
<dbReference type="eggNOG" id="KOG0017">
    <property type="taxonomic scope" value="Eukaryota"/>
</dbReference>
<protein>
    <submittedName>
        <fullName evidence="3">Uncharacterized protein LOC104217011</fullName>
    </submittedName>
</protein>
<evidence type="ECO:0000259" key="1">
    <source>
        <dbReference type="Pfam" id="PF14244"/>
    </source>
</evidence>
<dbReference type="OrthoDB" id="1296147at2759"/>
<accession>A0A1U7VGJ4</accession>
<dbReference type="Proteomes" id="UP000189701">
    <property type="component" value="Unplaced"/>
</dbReference>
<evidence type="ECO:0000313" key="3">
    <source>
        <dbReference type="RefSeq" id="XP_009765468.1"/>
    </source>
</evidence>
<organism evidence="2 3">
    <name type="scientific">Nicotiana sylvestris</name>
    <name type="common">Wood tobacco</name>
    <name type="synonym">South American tobacco</name>
    <dbReference type="NCBI Taxonomy" id="4096"/>
    <lineage>
        <taxon>Eukaryota</taxon>
        <taxon>Viridiplantae</taxon>
        <taxon>Streptophyta</taxon>
        <taxon>Embryophyta</taxon>
        <taxon>Tracheophyta</taxon>
        <taxon>Spermatophyta</taxon>
        <taxon>Magnoliopsida</taxon>
        <taxon>eudicotyledons</taxon>
        <taxon>Gunneridae</taxon>
        <taxon>Pentapetalae</taxon>
        <taxon>asterids</taxon>
        <taxon>lamiids</taxon>
        <taxon>Solanales</taxon>
        <taxon>Solanaceae</taxon>
        <taxon>Nicotianoideae</taxon>
        <taxon>Nicotianeae</taxon>
        <taxon>Nicotiana</taxon>
    </lineage>
</organism>
<dbReference type="InterPro" id="IPR029472">
    <property type="entry name" value="Copia-like_N"/>
</dbReference>
<sequence>MGSTETPVTSSSSTTRVVISATSPVVGIVDSTHPYYLHPSDYPEMNLVSSVLNGKGYGGWRRAVVIALSTKNKLGFVDGSLVVPEADSGLQKAWARSNGIVLSWLLKSLSKEIVECVHYS</sequence>
<dbReference type="PANTHER" id="PTHR37610:SF6">
    <property type="entry name" value="GAG-POLYPEPTIDE OF LTR COPIA-TYPE-RELATED"/>
    <property type="match status" value="1"/>
</dbReference>
<dbReference type="Pfam" id="PF14244">
    <property type="entry name" value="Retrotran_gag_3"/>
    <property type="match status" value="1"/>
</dbReference>
<dbReference type="PANTHER" id="PTHR37610">
    <property type="entry name" value="CCHC-TYPE DOMAIN-CONTAINING PROTEIN"/>
    <property type="match status" value="1"/>
</dbReference>